<dbReference type="AlphaFoldDB" id="A0A1F7TKB5"/>
<evidence type="ECO:0000313" key="1">
    <source>
        <dbReference type="EMBL" id="OGL66402.1"/>
    </source>
</evidence>
<sequence length="105" mass="11954">MHEFPRHEVPSSATELLKKALKAHGAFKDVDHARPQLAMDERGWEANILKFIYRSLPYYAHVGREIEITRPGGFLKERPVGKPIPVDTEHLAELIAKTIDDAKLE</sequence>
<reference evidence="1 2" key="1">
    <citation type="journal article" date="2016" name="Nat. Commun.">
        <title>Thousands of microbial genomes shed light on interconnected biogeochemical processes in an aquifer system.</title>
        <authorList>
            <person name="Anantharaman K."/>
            <person name="Brown C.T."/>
            <person name="Hug L.A."/>
            <person name="Sharon I."/>
            <person name="Castelle C.J."/>
            <person name="Probst A.J."/>
            <person name="Thomas B.C."/>
            <person name="Singh A."/>
            <person name="Wilkins M.J."/>
            <person name="Karaoz U."/>
            <person name="Brodie E.L."/>
            <person name="Williams K.H."/>
            <person name="Hubbard S.S."/>
            <person name="Banfield J.F."/>
        </authorList>
    </citation>
    <scope>NUCLEOTIDE SEQUENCE [LARGE SCALE GENOMIC DNA]</scope>
</reference>
<dbReference type="EMBL" id="MGDT01000007">
    <property type="protein sequence ID" value="OGL66402.1"/>
    <property type="molecule type" value="Genomic_DNA"/>
</dbReference>
<organism evidence="1 2">
    <name type="scientific">Candidatus Uhrbacteria bacterium RIFCSPHIGHO2_01_FULL_63_20</name>
    <dbReference type="NCBI Taxonomy" id="1802385"/>
    <lineage>
        <taxon>Bacteria</taxon>
        <taxon>Candidatus Uhriibacteriota</taxon>
    </lineage>
</organism>
<proteinExistence type="predicted"/>
<dbReference type="STRING" id="1802385.A2856_01770"/>
<comment type="caution">
    <text evidence="1">The sequence shown here is derived from an EMBL/GenBank/DDBJ whole genome shotgun (WGS) entry which is preliminary data.</text>
</comment>
<gene>
    <name evidence="1" type="ORF">A2856_01770</name>
</gene>
<accession>A0A1F7TKB5</accession>
<dbReference type="Proteomes" id="UP000177885">
    <property type="component" value="Unassembled WGS sequence"/>
</dbReference>
<protein>
    <submittedName>
        <fullName evidence="1">Uncharacterized protein</fullName>
    </submittedName>
</protein>
<evidence type="ECO:0000313" key="2">
    <source>
        <dbReference type="Proteomes" id="UP000177885"/>
    </source>
</evidence>
<name>A0A1F7TKB5_9BACT</name>